<proteinExistence type="inferred from homology"/>
<feature type="compositionally biased region" description="Low complexity" evidence="10">
    <location>
        <begin position="1"/>
        <end position="18"/>
    </location>
</feature>
<evidence type="ECO:0000256" key="10">
    <source>
        <dbReference type="SAM" id="MobiDB-lite"/>
    </source>
</evidence>
<dbReference type="GO" id="GO:0034204">
    <property type="term" value="P:lipid translocation"/>
    <property type="evidence" value="ECO:0007669"/>
    <property type="project" value="TreeGrafter"/>
</dbReference>
<dbReference type="GO" id="GO:0008360">
    <property type="term" value="P:regulation of cell shape"/>
    <property type="evidence" value="ECO:0007669"/>
    <property type="project" value="UniProtKB-KW"/>
</dbReference>
<sequence>MSLMSASPSGSASESSSARNTPQTPSASNVRVNELAAETNLDTQTISAHRVQGAHASMGSWRLVSLCTLLSRIFGLIRDAAMAALFGSGPLLDAFTIAFRLPNLARVLLGEGVLATAFLPQLLEVEREEGQRSAFRLATALCILLFGGLSLAVLFTQLILLLGVLPWLNNPDNQLLCWLTVYLLPYVVFVCAAAQLSTMLHAFHRFMAAALIPVVLNLGWLLALALVAWLIESPQIQIQILALLIVVLGFIQCLALVPSLWQVGFRYQSDWWQARSKILATISRMGPILGALLVLQFSAVWESALSWLLSADGTSSAQGVAWLGGIEAPLPSGAATFLYLGQRLYQFPLGIFGIALGTVLYPLLSRHAQAHDWQAFRSSISLAARLVLAIGVPASVGLFSLALPVTDLLFGRGAFDWPAIEQTARVIQTYSVGIWAMCGLVIAQRAFYALDDRWTPLNIAFIGTATGMLTGLCSLWWLGTSGLAWGTTVSAIMQVLWNYRRLYQKIPASEHIPHREPGSSLSVMFLQIAFCNGAMALVCQSLLWVAGQYFVSHGSTLDRLMLVMIPMTGSILVFALTSRLIGYKDPWIVVQRRVSVEP</sequence>
<evidence type="ECO:0000256" key="5">
    <source>
        <dbReference type="ARBA" id="ARBA00022984"/>
    </source>
</evidence>
<keyword evidence="13" id="KW-1185">Reference proteome</keyword>
<dbReference type="GO" id="GO:0009252">
    <property type="term" value="P:peptidoglycan biosynthetic process"/>
    <property type="evidence" value="ECO:0007669"/>
    <property type="project" value="UniProtKB-KW"/>
</dbReference>
<dbReference type="OrthoDB" id="9804143at2"/>
<comment type="function">
    <text evidence="8">Involved in peptidoglycan biosynthesis. Transports lipid-linked peptidoglycan precursors from the inner to the outer leaflet of the cytoplasmic membrane.</text>
</comment>
<evidence type="ECO:0000256" key="1">
    <source>
        <dbReference type="ARBA" id="ARBA00004651"/>
    </source>
</evidence>
<feature type="compositionally biased region" description="Polar residues" evidence="10">
    <location>
        <begin position="19"/>
        <end position="30"/>
    </location>
</feature>
<evidence type="ECO:0000256" key="3">
    <source>
        <dbReference type="ARBA" id="ARBA00022692"/>
    </source>
</evidence>
<feature type="transmembrane region" description="Helical" evidence="11">
    <location>
        <begin position="385"/>
        <end position="406"/>
    </location>
</feature>
<feature type="region of interest" description="Disordered" evidence="10">
    <location>
        <begin position="1"/>
        <end position="30"/>
    </location>
</feature>
<evidence type="ECO:0000256" key="11">
    <source>
        <dbReference type="SAM" id="Phobius"/>
    </source>
</evidence>
<dbReference type="GO" id="GO:0005886">
    <property type="term" value="C:plasma membrane"/>
    <property type="evidence" value="ECO:0007669"/>
    <property type="project" value="UniProtKB-SubCell"/>
</dbReference>
<dbReference type="GO" id="GO:0015648">
    <property type="term" value="F:lipid-linked peptidoglycan transporter activity"/>
    <property type="evidence" value="ECO:0007669"/>
    <property type="project" value="TreeGrafter"/>
</dbReference>
<dbReference type="KEGG" id="peh:Spb1_09570"/>
<dbReference type="InterPro" id="IPR051050">
    <property type="entry name" value="Lipid_II_flippase_MurJ/MviN"/>
</dbReference>
<keyword evidence="3 11" id="KW-0812">Transmembrane</keyword>
<feature type="transmembrane region" description="Helical" evidence="11">
    <location>
        <begin position="483"/>
        <end position="500"/>
    </location>
</feature>
<evidence type="ECO:0000256" key="6">
    <source>
        <dbReference type="ARBA" id="ARBA00022989"/>
    </source>
</evidence>
<dbReference type="PANTHER" id="PTHR47019:SF1">
    <property type="entry name" value="LIPID II FLIPPASE MURJ"/>
    <property type="match status" value="1"/>
</dbReference>
<feature type="transmembrane region" description="Helical" evidence="11">
    <location>
        <begin position="175"/>
        <end position="194"/>
    </location>
</feature>
<dbReference type="AlphaFoldDB" id="A0A518GKI1"/>
<comment type="subcellular location">
    <subcellularLocation>
        <location evidence="1">Cell membrane</location>
        <topology evidence="1">Multi-pass membrane protein</topology>
    </subcellularLocation>
</comment>
<feature type="transmembrane region" description="Helical" evidence="11">
    <location>
        <begin position="521"/>
        <end position="547"/>
    </location>
</feature>
<dbReference type="PANTHER" id="PTHR47019">
    <property type="entry name" value="LIPID II FLIPPASE MURJ"/>
    <property type="match status" value="1"/>
</dbReference>
<feature type="transmembrane region" description="Helical" evidence="11">
    <location>
        <begin position="345"/>
        <end position="364"/>
    </location>
</feature>
<reference evidence="12 13" key="1">
    <citation type="submission" date="2019-02" db="EMBL/GenBank/DDBJ databases">
        <title>Deep-cultivation of Planctomycetes and their phenomic and genomic characterization uncovers novel biology.</title>
        <authorList>
            <person name="Wiegand S."/>
            <person name="Jogler M."/>
            <person name="Boedeker C."/>
            <person name="Pinto D."/>
            <person name="Vollmers J."/>
            <person name="Rivas-Marin E."/>
            <person name="Kohn T."/>
            <person name="Peeters S.H."/>
            <person name="Heuer A."/>
            <person name="Rast P."/>
            <person name="Oberbeckmann S."/>
            <person name="Bunk B."/>
            <person name="Jeske O."/>
            <person name="Meyerdierks A."/>
            <person name="Storesund J.E."/>
            <person name="Kallscheuer N."/>
            <person name="Luecker S."/>
            <person name="Lage O.M."/>
            <person name="Pohl T."/>
            <person name="Merkel B.J."/>
            <person name="Hornburger P."/>
            <person name="Mueller R.-W."/>
            <person name="Bruemmer F."/>
            <person name="Labrenz M."/>
            <person name="Spormann A.M."/>
            <person name="Op den Camp H."/>
            <person name="Overmann J."/>
            <person name="Amann R."/>
            <person name="Jetten M.S.M."/>
            <person name="Mascher T."/>
            <person name="Medema M.H."/>
            <person name="Devos D.P."/>
            <person name="Kaster A.-K."/>
            <person name="Ovreas L."/>
            <person name="Rohde M."/>
            <person name="Galperin M.Y."/>
            <person name="Jogler C."/>
        </authorList>
    </citation>
    <scope>NUCLEOTIDE SEQUENCE [LARGE SCALE GENOMIC DNA]</scope>
    <source>
        <strain evidence="12 13">Spb1</strain>
    </source>
</reference>
<evidence type="ECO:0000256" key="9">
    <source>
        <dbReference type="ARBA" id="ARBA00061532"/>
    </source>
</evidence>
<keyword evidence="5" id="KW-0573">Peptidoglycan synthesis</keyword>
<feature type="transmembrane region" description="Helical" evidence="11">
    <location>
        <begin position="206"/>
        <end position="230"/>
    </location>
</feature>
<dbReference type="EMBL" id="CP036299">
    <property type="protein sequence ID" value="QDV29089.1"/>
    <property type="molecule type" value="Genomic_DNA"/>
</dbReference>
<dbReference type="CDD" id="cd13123">
    <property type="entry name" value="MATE_MurJ_like"/>
    <property type="match status" value="1"/>
</dbReference>
<keyword evidence="2" id="KW-1003">Cell membrane</keyword>
<evidence type="ECO:0000256" key="8">
    <source>
        <dbReference type="ARBA" id="ARBA00060041"/>
    </source>
</evidence>
<dbReference type="PRINTS" id="PR01806">
    <property type="entry name" value="VIRFACTRMVIN"/>
</dbReference>
<keyword evidence="6 11" id="KW-1133">Transmembrane helix</keyword>
<keyword evidence="4" id="KW-0133">Cell shape</keyword>
<evidence type="ECO:0000313" key="12">
    <source>
        <dbReference type="EMBL" id="QDV29089.1"/>
    </source>
</evidence>
<evidence type="ECO:0000313" key="13">
    <source>
        <dbReference type="Proteomes" id="UP000315349"/>
    </source>
</evidence>
<dbReference type="Proteomes" id="UP000315349">
    <property type="component" value="Chromosome"/>
</dbReference>
<evidence type="ECO:0000256" key="2">
    <source>
        <dbReference type="ARBA" id="ARBA00022475"/>
    </source>
</evidence>
<evidence type="ECO:0000256" key="7">
    <source>
        <dbReference type="ARBA" id="ARBA00023136"/>
    </source>
</evidence>
<keyword evidence="7 11" id="KW-0472">Membrane</keyword>
<dbReference type="Pfam" id="PF03023">
    <property type="entry name" value="MurJ"/>
    <property type="match status" value="1"/>
</dbReference>
<dbReference type="NCBIfam" id="TIGR01695">
    <property type="entry name" value="murJ_mviN"/>
    <property type="match status" value="1"/>
</dbReference>
<organism evidence="12 13">
    <name type="scientific">Planctopirus ephydatiae</name>
    <dbReference type="NCBI Taxonomy" id="2528019"/>
    <lineage>
        <taxon>Bacteria</taxon>
        <taxon>Pseudomonadati</taxon>
        <taxon>Planctomycetota</taxon>
        <taxon>Planctomycetia</taxon>
        <taxon>Planctomycetales</taxon>
        <taxon>Planctomycetaceae</taxon>
        <taxon>Planctopirus</taxon>
    </lineage>
</organism>
<feature type="transmembrane region" description="Helical" evidence="11">
    <location>
        <begin position="137"/>
        <end position="163"/>
    </location>
</feature>
<evidence type="ECO:0000256" key="4">
    <source>
        <dbReference type="ARBA" id="ARBA00022960"/>
    </source>
</evidence>
<name>A0A518GKI1_9PLAN</name>
<feature type="transmembrane region" description="Helical" evidence="11">
    <location>
        <begin position="559"/>
        <end position="582"/>
    </location>
</feature>
<feature type="transmembrane region" description="Helical" evidence="11">
    <location>
        <begin position="426"/>
        <end position="447"/>
    </location>
</feature>
<comment type="similarity">
    <text evidence="9">Belongs to the MurJ/MviN family.</text>
</comment>
<gene>
    <name evidence="12" type="primary">murJ_1</name>
    <name evidence="12" type="ORF">Spb1_09570</name>
</gene>
<feature type="transmembrane region" description="Helical" evidence="11">
    <location>
        <begin position="236"/>
        <end position="257"/>
    </location>
</feature>
<protein>
    <submittedName>
        <fullName evidence="12">Lipid II flippase MurJ</fullName>
    </submittedName>
</protein>
<feature type="transmembrane region" description="Helical" evidence="11">
    <location>
        <begin position="459"/>
        <end position="477"/>
    </location>
</feature>
<accession>A0A518GKI1</accession>
<dbReference type="InterPro" id="IPR004268">
    <property type="entry name" value="MurJ"/>
</dbReference>
<feature type="transmembrane region" description="Helical" evidence="11">
    <location>
        <begin position="278"/>
        <end position="301"/>
    </location>
</feature>